<dbReference type="AlphaFoldDB" id="A0A383CFG4"/>
<evidence type="ECO:0000313" key="3">
    <source>
        <dbReference type="EMBL" id="SVE30789.1"/>
    </source>
</evidence>
<feature type="transmembrane region" description="Helical" evidence="2">
    <location>
        <begin position="45"/>
        <end position="64"/>
    </location>
</feature>
<name>A0A383CFG4_9ZZZZ</name>
<keyword evidence="2" id="KW-0812">Transmembrane</keyword>
<sequence length="76" mass="8757">MNIDNKNEERKEADLQSELKKTNKMLDAINSNIHHQTTRIDNLMLVVRDLAIILFVLILLTNWGSEILTFLGSFSD</sequence>
<organism evidence="3">
    <name type="scientific">marine metagenome</name>
    <dbReference type="NCBI Taxonomy" id="408172"/>
    <lineage>
        <taxon>unclassified sequences</taxon>
        <taxon>metagenomes</taxon>
        <taxon>ecological metagenomes</taxon>
    </lineage>
</organism>
<keyword evidence="2" id="KW-1133">Transmembrane helix</keyword>
<proteinExistence type="predicted"/>
<protein>
    <submittedName>
        <fullName evidence="3">Uncharacterized protein</fullName>
    </submittedName>
</protein>
<evidence type="ECO:0000256" key="2">
    <source>
        <dbReference type="SAM" id="Phobius"/>
    </source>
</evidence>
<keyword evidence="2" id="KW-0472">Membrane</keyword>
<accession>A0A383CFG4</accession>
<feature type="coiled-coil region" evidence="1">
    <location>
        <begin position="5"/>
        <end position="32"/>
    </location>
</feature>
<dbReference type="EMBL" id="UINC01208312">
    <property type="protein sequence ID" value="SVE30789.1"/>
    <property type="molecule type" value="Genomic_DNA"/>
</dbReference>
<gene>
    <name evidence="3" type="ORF">METZ01_LOCUS483643</name>
</gene>
<evidence type="ECO:0000256" key="1">
    <source>
        <dbReference type="SAM" id="Coils"/>
    </source>
</evidence>
<keyword evidence="1" id="KW-0175">Coiled coil</keyword>
<reference evidence="3" key="1">
    <citation type="submission" date="2018-05" db="EMBL/GenBank/DDBJ databases">
        <authorList>
            <person name="Lanie J.A."/>
            <person name="Ng W.-L."/>
            <person name="Kazmierczak K.M."/>
            <person name="Andrzejewski T.M."/>
            <person name="Davidsen T.M."/>
            <person name="Wayne K.J."/>
            <person name="Tettelin H."/>
            <person name="Glass J.I."/>
            <person name="Rusch D."/>
            <person name="Podicherti R."/>
            <person name="Tsui H.-C.T."/>
            <person name="Winkler M.E."/>
        </authorList>
    </citation>
    <scope>NUCLEOTIDE SEQUENCE</scope>
</reference>